<protein>
    <submittedName>
        <fullName evidence="2">Uncharacterized protein</fullName>
    </submittedName>
</protein>
<dbReference type="Proteomes" id="UP001319180">
    <property type="component" value="Unassembled WGS sequence"/>
</dbReference>
<keyword evidence="3" id="KW-1185">Reference proteome</keyword>
<evidence type="ECO:0000313" key="2">
    <source>
        <dbReference type="EMBL" id="MBT1686640.1"/>
    </source>
</evidence>
<name>A0AAP2D9P3_9BACT</name>
<dbReference type="EMBL" id="JAHESC010000010">
    <property type="protein sequence ID" value="MBT1686640.1"/>
    <property type="molecule type" value="Genomic_DNA"/>
</dbReference>
<dbReference type="RefSeq" id="WP_254089877.1">
    <property type="nucleotide sequence ID" value="NZ_JAHESC010000010.1"/>
</dbReference>
<feature type="signal peptide" evidence="1">
    <location>
        <begin position="1"/>
        <end position="18"/>
    </location>
</feature>
<gene>
    <name evidence="2" type="ORF">KK078_08740</name>
</gene>
<dbReference type="SUPFAM" id="SSF82171">
    <property type="entry name" value="DPP6 N-terminal domain-like"/>
    <property type="match status" value="1"/>
</dbReference>
<dbReference type="AlphaFoldDB" id="A0AAP2D9P3"/>
<keyword evidence="1" id="KW-0732">Signal</keyword>
<accession>A0AAP2D9P3</accession>
<feature type="chain" id="PRO_5042846668" evidence="1">
    <location>
        <begin position="19"/>
        <end position="301"/>
    </location>
</feature>
<evidence type="ECO:0000256" key="1">
    <source>
        <dbReference type="SAM" id="SignalP"/>
    </source>
</evidence>
<proteinExistence type="predicted"/>
<evidence type="ECO:0000313" key="3">
    <source>
        <dbReference type="Proteomes" id="UP001319180"/>
    </source>
</evidence>
<dbReference type="SUPFAM" id="SSF50956">
    <property type="entry name" value="Thermostable phytase (3-phytase)"/>
    <property type="match status" value="1"/>
</dbReference>
<reference evidence="2 3" key="1">
    <citation type="submission" date="2021-05" db="EMBL/GenBank/DDBJ databases">
        <title>A Polyphasic approach of four new species of the genus Ohtaekwangia: Ohtaekwangia histidinii sp. nov., Ohtaekwangia cretensis sp. nov., Ohtaekwangia indiensis sp. nov., Ohtaekwangia reichenbachii sp. nov. from diverse environment.</title>
        <authorList>
            <person name="Octaviana S."/>
        </authorList>
    </citation>
    <scope>NUCLEOTIDE SEQUENCE [LARGE SCALE GENOMIC DNA]</scope>
    <source>
        <strain evidence="2 3">PWU37</strain>
    </source>
</reference>
<organism evidence="2 3">
    <name type="scientific">Dawidia soli</name>
    <dbReference type="NCBI Taxonomy" id="2782352"/>
    <lineage>
        <taxon>Bacteria</taxon>
        <taxon>Pseudomonadati</taxon>
        <taxon>Bacteroidota</taxon>
        <taxon>Cytophagia</taxon>
        <taxon>Cytophagales</taxon>
        <taxon>Chryseotaleaceae</taxon>
        <taxon>Dawidia</taxon>
    </lineage>
</organism>
<sequence length="301" mass="33985">MKKLLLLLLLGSPWLTLAQIHSFYDTTFFLPGQRLAESKAPKLQEISGIAASIRNPGYLWGLNDSGNPAEVLLMNDSLAIKLVVGFGKRLVNRDWEDIAVGPGPKPGKSYVYVAEIGDNLQLFPYKVIYRFEEPSLADANKYGQLVVSDVTRIVFRLADGVKDAETLLLDPSTKNLYVVSKRENPVHIYALKYPYDNADTLVAPIVAELPLTLIAGGDMRPDGSVVLKNYRRVFYWDNPTHKPLEELLKQEPSIIPYEEEPQGEAMTWRRDGSGFYTLSERNPGKKTYLYFYKRRDGKPAK</sequence>
<comment type="caution">
    <text evidence="2">The sequence shown here is derived from an EMBL/GenBank/DDBJ whole genome shotgun (WGS) entry which is preliminary data.</text>
</comment>